<dbReference type="Proteomes" id="UP000663879">
    <property type="component" value="Unassembled WGS sequence"/>
</dbReference>
<name>A0A814NQ67_9BILA</name>
<reference evidence="2" key="1">
    <citation type="submission" date="2021-02" db="EMBL/GenBank/DDBJ databases">
        <authorList>
            <person name="Nowell W R."/>
        </authorList>
    </citation>
    <scope>NUCLEOTIDE SEQUENCE</scope>
    <source>
        <strain evidence="2">Ploen Becks lab</strain>
    </source>
</reference>
<dbReference type="Gene3D" id="2.40.70.10">
    <property type="entry name" value="Acid Proteases"/>
    <property type="match status" value="1"/>
</dbReference>
<dbReference type="EMBL" id="CAJNOC010007180">
    <property type="protein sequence ID" value="CAF1093470.1"/>
    <property type="molecule type" value="Genomic_DNA"/>
</dbReference>
<organism evidence="2 3">
    <name type="scientific">Brachionus calyciflorus</name>
    <dbReference type="NCBI Taxonomy" id="104777"/>
    <lineage>
        <taxon>Eukaryota</taxon>
        <taxon>Metazoa</taxon>
        <taxon>Spiralia</taxon>
        <taxon>Gnathifera</taxon>
        <taxon>Rotifera</taxon>
        <taxon>Eurotatoria</taxon>
        <taxon>Monogononta</taxon>
        <taxon>Pseudotrocha</taxon>
        <taxon>Ploima</taxon>
        <taxon>Brachionidae</taxon>
        <taxon>Brachionus</taxon>
    </lineage>
</organism>
<comment type="caution">
    <text evidence="2">The sequence shown here is derived from an EMBL/GenBank/DDBJ whole genome shotgun (WGS) entry which is preliminary data.</text>
</comment>
<dbReference type="InterPro" id="IPR021109">
    <property type="entry name" value="Peptidase_aspartic_dom_sf"/>
</dbReference>
<feature type="region of interest" description="Disordered" evidence="1">
    <location>
        <begin position="181"/>
        <end position="209"/>
    </location>
</feature>
<feature type="non-terminal residue" evidence="2">
    <location>
        <position position="474"/>
    </location>
</feature>
<accession>A0A814NQ67</accession>
<protein>
    <submittedName>
        <fullName evidence="2">Uncharacterized protein</fullName>
    </submittedName>
</protein>
<evidence type="ECO:0000313" key="3">
    <source>
        <dbReference type="Proteomes" id="UP000663879"/>
    </source>
</evidence>
<dbReference type="AlphaFoldDB" id="A0A814NQ67"/>
<gene>
    <name evidence="2" type="ORF">OXX778_LOCUS20788</name>
</gene>
<evidence type="ECO:0000256" key="1">
    <source>
        <dbReference type="SAM" id="MobiDB-lite"/>
    </source>
</evidence>
<keyword evidence="3" id="KW-1185">Reference proteome</keyword>
<proteinExistence type="predicted"/>
<sequence>MRRGIGNNLVYDGENGTFDEFEAAFKYDCIIYNWKNAQKIEAIQICFCYEIEKLIDKGLPGLDEENRTRMLRPRLLSETIKNYLELLSDKKWPEIVQIFDKSVDYKEIYQGKFQIKQEVDLNKIEQSRTRSNKFNGTCNFCQKFGHKASECQARMNQSRAPNPSNFQKRLRFQENNEYQLQNHTRPSSSNWRNQNDTNNQPERSYESNRNMFNRQSNQRKEQQGYMIEAEIEVDSDEYQETNLIEFQNIVCSDKSNLPRVESNVEFFGESVKLNFLADSGSIGYFISPKSLAKSLSDKIENFIKTKNQSKGLDLRKTNLTIKSALNSEEAKCTVGKIKFKMNEWEGEHEFIFANISEPAIIGIDFFTKFGANFDFAGQKIVIKDNNQVHKINMINEPVAEIKKVKLENKICASSLYTVKEDGTVLISVLNTSEKVFFIVKEEVDGWVFYAEEFREFRVTDESQDSKREQEIKMD</sequence>
<dbReference type="OrthoDB" id="10149268at2759"/>
<evidence type="ECO:0000313" key="2">
    <source>
        <dbReference type="EMBL" id="CAF1093470.1"/>
    </source>
</evidence>